<evidence type="ECO:0000259" key="2">
    <source>
        <dbReference type="Pfam" id="PF25545"/>
    </source>
</evidence>
<dbReference type="InterPro" id="IPR057684">
    <property type="entry name" value="DUF7924"/>
</dbReference>
<feature type="domain" description="DUF7924" evidence="2">
    <location>
        <begin position="159"/>
        <end position="384"/>
    </location>
</feature>
<organism evidence="3 4">
    <name type="scientific">Trichoderma asperellum (strain ATCC 204424 / CBS 433.97 / NBRC 101777)</name>
    <dbReference type="NCBI Taxonomy" id="1042311"/>
    <lineage>
        <taxon>Eukaryota</taxon>
        <taxon>Fungi</taxon>
        <taxon>Dikarya</taxon>
        <taxon>Ascomycota</taxon>
        <taxon>Pezizomycotina</taxon>
        <taxon>Sordariomycetes</taxon>
        <taxon>Hypocreomycetidae</taxon>
        <taxon>Hypocreales</taxon>
        <taxon>Hypocreaceae</taxon>
        <taxon>Trichoderma</taxon>
    </lineage>
</organism>
<evidence type="ECO:0000313" key="4">
    <source>
        <dbReference type="Proteomes" id="UP000240493"/>
    </source>
</evidence>
<dbReference type="PANTHER" id="PTHR42470:SF2">
    <property type="match status" value="1"/>
</dbReference>
<feature type="region of interest" description="Disordered" evidence="1">
    <location>
        <begin position="1"/>
        <end position="55"/>
    </location>
</feature>
<dbReference type="PANTHER" id="PTHR42470">
    <property type="entry name" value="VAST DOMAIN-CONTAINING PROTEIN"/>
    <property type="match status" value="1"/>
</dbReference>
<protein>
    <recommendedName>
        <fullName evidence="2">DUF7924 domain-containing protein</fullName>
    </recommendedName>
</protein>
<accession>A0A2T3ZGY6</accession>
<feature type="compositionally biased region" description="Polar residues" evidence="1">
    <location>
        <begin position="100"/>
        <end position="109"/>
    </location>
</feature>
<dbReference type="Pfam" id="PF25545">
    <property type="entry name" value="DUF7924"/>
    <property type="match status" value="1"/>
</dbReference>
<sequence length="442" mass="50288">MVLTRARKRAIESQHPAPNKRRKQSHLNIPNEPARASAENTPLGNTPPGSEVEESDPVAYWIRESVWPYAYVKQDLNGDKMNRILAKVKSVASRKGSEPGSGSSDTGGQNNISYLLQLHGSFMETSELDIADESRDLCMALLDHEQKPPRESLFDDDIFQRTCRRVASRNEATVVRDILPLIVPSAEIFASRTPSLECLIESVNEVWSNSRPIHSRPQPDYSVGFKRKAFTEEQLNKMAPMIGDFIAGDRSLLMATSEMHFPFLTCEVKCGAEALEYADRQNAHNMTLAVRAIVELFRLVNRERELHLQILAFSISLDHRMVRIYGHYPVIDEAKAKIEYYRYLIRTFDITELNGRERWTAYRFTKNIYDVWVPIHFEKICSAINQIQPELYNPGTLAETGLSEVLESNQLSHSNVDVTSMRNGRTATPIARAAAKKRRRGR</sequence>
<evidence type="ECO:0000313" key="3">
    <source>
        <dbReference type="EMBL" id="PTB44075.1"/>
    </source>
</evidence>
<dbReference type="AlphaFoldDB" id="A0A2T3ZGY6"/>
<dbReference type="EMBL" id="KZ679258">
    <property type="protein sequence ID" value="PTB44075.1"/>
    <property type="molecule type" value="Genomic_DNA"/>
</dbReference>
<evidence type="ECO:0000256" key="1">
    <source>
        <dbReference type="SAM" id="MobiDB-lite"/>
    </source>
</evidence>
<dbReference type="Proteomes" id="UP000240493">
    <property type="component" value="Unassembled WGS sequence"/>
</dbReference>
<dbReference type="OrthoDB" id="5132737at2759"/>
<feature type="region of interest" description="Disordered" evidence="1">
    <location>
        <begin position="90"/>
        <end position="109"/>
    </location>
</feature>
<gene>
    <name evidence="3" type="ORF">M441DRAFT_65841</name>
</gene>
<feature type="compositionally biased region" description="Polar residues" evidence="1">
    <location>
        <begin position="38"/>
        <end position="48"/>
    </location>
</feature>
<dbReference type="STRING" id="1042311.A0A2T3ZGY6"/>
<keyword evidence="4" id="KW-1185">Reference proteome</keyword>
<name>A0A2T3ZGY6_TRIA4</name>
<reference evidence="3 4" key="1">
    <citation type="submission" date="2016-07" db="EMBL/GenBank/DDBJ databases">
        <title>Multiple horizontal gene transfer events from other fungi enriched the ability of initially mycotrophic Trichoderma (Ascomycota) to feed on dead plant biomass.</title>
        <authorList>
            <consortium name="DOE Joint Genome Institute"/>
            <person name="Aerts A."/>
            <person name="Atanasova L."/>
            <person name="Chenthamara K."/>
            <person name="Zhang J."/>
            <person name="Grujic M."/>
            <person name="Henrissat B."/>
            <person name="Kuo A."/>
            <person name="Salamov A."/>
            <person name="Lipzen A."/>
            <person name="Labutti K."/>
            <person name="Barry K."/>
            <person name="Miao Y."/>
            <person name="Rahimi M.J."/>
            <person name="Shen Q."/>
            <person name="Grigoriev I.V."/>
            <person name="Kubicek C.P."/>
            <person name="Druzhinina I.S."/>
        </authorList>
    </citation>
    <scope>NUCLEOTIDE SEQUENCE [LARGE SCALE GENOMIC DNA]</scope>
    <source>
        <strain evidence="3 4">CBS 433.97</strain>
    </source>
</reference>
<proteinExistence type="predicted"/>